<proteinExistence type="predicted"/>
<dbReference type="Pfam" id="PF01943">
    <property type="entry name" value="Polysacc_synt"/>
    <property type="match status" value="1"/>
</dbReference>
<dbReference type="OrthoDB" id="9815702at2"/>
<feature type="transmembrane region" description="Helical" evidence="6">
    <location>
        <begin position="7"/>
        <end position="29"/>
    </location>
</feature>
<feature type="transmembrane region" description="Helical" evidence="6">
    <location>
        <begin position="41"/>
        <end position="62"/>
    </location>
</feature>
<evidence type="ECO:0000256" key="3">
    <source>
        <dbReference type="ARBA" id="ARBA00022692"/>
    </source>
</evidence>
<feature type="transmembrane region" description="Helical" evidence="6">
    <location>
        <begin position="145"/>
        <end position="162"/>
    </location>
</feature>
<feature type="transmembrane region" description="Helical" evidence="6">
    <location>
        <begin position="378"/>
        <end position="400"/>
    </location>
</feature>
<dbReference type="CDD" id="cd13128">
    <property type="entry name" value="MATE_Wzx_like"/>
    <property type="match status" value="1"/>
</dbReference>
<dbReference type="PANTHER" id="PTHR30250:SF11">
    <property type="entry name" value="O-ANTIGEN TRANSPORTER-RELATED"/>
    <property type="match status" value="1"/>
</dbReference>
<name>A0A2T0BCC4_9CLOT</name>
<dbReference type="InterPro" id="IPR050833">
    <property type="entry name" value="Poly_Biosynth_Transport"/>
</dbReference>
<gene>
    <name evidence="7" type="primary">rfbX</name>
    <name evidence="7" type="ORF">CLLU_31250</name>
</gene>
<keyword evidence="2" id="KW-1003">Cell membrane</keyword>
<evidence type="ECO:0000313" key="8">
    <source>
        <dbReference type="Proteomes" id="UP000237798"/>
    </source>
</evidence>
<protein>
    <submittedName>
        <fullName evidence="7">Putative O-antigen transporter</fullName>
    </submittedName>
</protein>
<accession>A0A2T0BCC4</accession>
<feature type="transmembrane region" description="Helical" evidence="6">
    <location>
        <begin position="208"/>
        <end position="224"/>
    </location>
</feature>
<evidence type="ECO:0000313" key="7">
    <source>
        <dbReference type="EMBL" id="PRR81495.1"/>
    </source>
</evidence>
<feature type="transmembrane region" description="Helical" evidence="6">
    <location>
        <begin position="111"/>
        <end position="133"/>
    </location>
</feature>
<comment type="caution">
    <text evidence="7">The sequence shown here is derived from an EMBL/GenBank/DDBJ whole genome shotgun (WGS) entry which is preliminary data.</text>
</comment>
<feature type="transmembrane region" description="Helical" evidence="6">
    <location>
        <begin position="440"/>
        <end position="458"/>
    </location>
</feature>
<evidence type="ECO:0000256" key="5">
    <source>
        <dbReference type="ARBA" id="ARBA00023136"/>
    </source>
</evidence>
<organism evidence="7 8">
    <name type="scientific">Clostridium luticellarii</name>
    <dbReference type="NCBI Taxonomy" id="1691940"/>
    <lineage>
        <taxon>Bacteria</taxon>
        <taxon>Bacillati</taxon>
        <taxon>Bacillota</taxon>
        <taxon>Clostridia</taxon>
        <taxon>Eubacteriales</taxon>
        <taxon>Clostridiaceae</taxon>
        <taxon>Clostridium</taxon>
    </lineage>
</organism>
<feature type="transmembrane region" description="Helical" evidence="6">
    <location>
        <begin position="83"/>
        <end position="105"/>
    </location>
</feature>
<dbReference type="AlphaFoldDB" id="A0A2T0BCC4"/>
<feature type="transmembrane region" description="Helical" evidence="6">
    <location>
        <begin position="168"/>
        <end position="187"/>
    </location>
</feature>
<dbReference type="InterPro" id="IPR002797">
    <property type="entry name" value="Polysacc_synth"/>
</dbReference>
<dbReference type="GO" id="GO:0005886">
    <property type="term" value="C:plasma membrane"/>
    <property type="evidence" value="ECO:0007669"/>
    <property type="project" value="UniProtKB-SubCell"/>
</dbReference>
<evidence type="ECO:0000256" key="2">
    <source>
        <dbReference type="ARBA" id="ARBA00022475"/>
    </source>
</evidence>
<sequence length="484" mass="55014">MSVTKNYVYNVVYQIVILIVPLITVPYISRILGSGGVGINAYTNSIIQYFILFGTIGVSLYGNRTIAYVRDDKTKLSRTFWGIFLLKIITVVISYAVFIIFINYTNSKYRVIFLFQSIYMISAAIDVSWLFMGLEDFKKTVTRNLIVKVIGVVCIFLFVKIRSDLWKYVLILGCSELFGQLTLWLYVPKTIDRVKLSFYDIKKHFIPSINLFIPQIATQIYLVLNKTMLGALSNTNEVGYFDMSDKITKMSLAVVTSMGVVMLPRVANTFSKGDMKKVKKYLSKSFDFASYLSVPMMFGLAGISAQFTPWFFGAGFNKTGTLICVISPIVVFIAWSNVLGVQYMMPVGKVKQFTVSVTIGAVVNFIFNVLLIRHFQSLGTALATVIAEISVTTVQFYLLRKDIEFRQMFKNIWKYLISSIVMFVIVKFIGYTLGIGFKTTIFQIIIGGLVYIILLCLFKSDMNRKLIYTVFKKFKVNNIINFGK</sequence>
<keyword evidence="3 6" id="KW-0812">Transmembrane</keyword>
<dbReference type="RefSeq" id="WP_106010680.1">
    <property type="nucleotide sequence ID" value="NZ_PVXP01000069.1"/>
</dbReference>
<keyword evidence="8" id="KW-1185">Reference proteome</keyword>
<evidence type="ECO:0000256" key="1">
    <source>
        <dbReference type="ARBA" id="ARBA00004651"/>
    </source>
</evidence>
<evidence type="ECO:0000256" key="6">
    <source>
        <dbReference type="SAM" id="Phobius"/>
    </source>
</evidence>
<dbReference type="EMBL" id="PVXP01000069">
    <property type="protein sequence ID" value="PRR81495.1"/>
    <property type="molecule type" value="Genomic_DNA"/>
</dbReference>
<keyword evidence="4 6" id="KW-1133">Transmembrane helix</keyword>
<dbReference type="PANTHER" id="PTHR30250">
    <property type="entry name" value="PST FAMILY PREDICTED COLANIC ACID TRANSPORTER"/>
    <property type="match status" value="1"/>
</dbReference>
<comment type="subcellular location">
    <subcellularLocation>
        <location evidence="1">Cell membrane</location>
        <topology evidence="1">Multi-pass membrane protein</topology>
    </subcellularLocation>
</comment>
<feature type="transmembrane region" description="Helical" evidence="6">
    <location>
        <begin position="353"/>
        <end position="372"/>
    </location>
</feature>
<feature type="transmembrane region" description="Helical" evidence="6">
    <location>
        <begin position="250"/>
        <end position="267"/>
    </location>
</feature>
<dbReference type="Proteomes" id="UP000237798">
    <property type="component" value="Unassembled WGS sequence"/>
</dbReference>
<feature type="transmembrane region" description="Helical" evidence="6">
    <location>
        <begin position="412"/>
        <end position="434"/>
    </location>
</feature>
<feature type="transmembrane region" description="Helical" evidence="6">
    <location>
        <begin position="319"/>
        <end position="341"/>
    </location>
</feature>
<feature type="transmembrane region" description="Helical" evidence="6">
    <location>
        <begin position="288"/>
        <end position="307"/>
    </location>
</feature>
<reference evidence="7 8" key="1">
    <citation type="submission" date="2018-03" db="EMBL/GenBank/DDBJ databases">
        <title>Genome sequence of Clostridium luticellarii DSM 29923.</title>
        <authorList>
            <person name="Poehlein A."/>
            <person name="Daniel R."/>
        </authorList>
    </citation>
    <scope>NUCLEOTIDE SEQUENCE [LARGE SCALE GENOMIC DNA]</scope>
    <source>
        <strain evidence="7 8">DSM 29923</strain>
    </source>
</reference>
<evidence type="ECO:0000256" key="4">
    <source>
        <dbReference type="ARBA" id="ARBA00022989"/>
    </source>
</evidence>
<keyword evidence="5 6" id="KW-0472">Membrane</keyword>